<accession>A0AAP0HBH8</accession>
<sequence length="784" mass="86823">MKSRRQKSPQISPKRFIFSCLILTLLGLLLLTILTGDDLPAGTTVPPPPETVITTAKAAVTCATVEEMGSEAVGGGDSWKESLKVRRLIRNHFEIQGASRVRLLSPDQFCKQNFVMGKASEAGFGNEMYKILTAAALSVMLNRSLIIGQTRGKYPFGDYITYANFSFTLREVKHLWKKHNCVGNYGRHLVMRVDDFEKPSETSVLCGNWRKWKQPIIWFKGTTDAVAAQFFLKNIHVQMRKSASALFGKTEVLRSRPNVIGELLRAIISPSPDVEKTVNSVINGGRDPHLAVHMRMLMNRSPRAINAVLNCIKTTIAGIHQPRVVLISDTPSLVNDLTPKLRGFTEVLHFDYKKFKGNISSGSAVAADGVGFRAKDWGPAPRWVAFVDFFLASRATHAVITGAQRRVGTTYAQLIAALAATYQLDQEHDGPANFSFISSFQNNLLHGGLQNQVGWGHVWNRFAGPLSCRSQPSQCALTPVLPPGWWDGLWQSPISRDVRRMEAFGVKLSGFGTIDENRLRYHCKAKKARVRTIPICTGFKCLSPRAINAVLNCIKTTIAGIHQPRVVLISDTPSLVNDLTPKLRGFTEVLHFDYKKFKGNISSGSVVAADGVGFRAKDWGPAPRWVAFVDFFLASRATHAVITGAQRRVGTTYAQLIAALAATYQLDQEHDGPANFSFISSFQNNLLHGGLQNQVGWGHVWNRFAGPLSCRSQPSQCALTPVLPPGWWDGLWQSPISRDVRRMEAFGVKLSGFGTIDENRLRYHCKAKKARVRTIPICTGFKCL</sequence>
<dbReference type="AlphaFoldDB" id="A0AAP0HBH8"/>
<dbReference type="PANTHER" id="PTHR35736:SF3">
    <property type="match status" value="1"/>
</dbReference>
<evidence type="ECO:0000313" key="1">
    <source>
        <dbReference type="EMBL" id="KAK9080564.1"/>
    </source>
</evidence>
<reference evidence="1 2" key="1">
    <citation type="submission" date="2024-04" db="EMBL/GenBank/DDBJ databases">
        <title>The reference genome of an endangered Asteraceae, Deinandra increscens subsp. villosa, native to the Central Coast of California.</title>
        <authorList>
            <person name="Guilliams M."/>
            <person name="Hasenstab-Lehman K."/>
            <person name="Meyer R."/>
            <person name="Mcevoy S."/>
        </authorList>
    </citation>
    <scope>NUCLEOTIDE SEQUENCE [LARGE SCALE GENOMIC DNA]</scope>
    <source>
        <tissue evidence="1">Leaf</tissue>
    </source>
</reference>
<gene>
    <name evidence="1" type="ORF">SSX86_000322</name>
</gene>
<protein>
    <submittedName>
        <fullName evidence="1">Uncharacterized protein</fullName>
    </submittedName>
</protein>
<comment type="caution">
    <text evidence="1">The sequence shown here is derived from an EMBL/GenBank/DDBJ whole genome shotgun (WGS) entry which is preliminary data.</text>
</comment>
<dbReference type="Proteomes" id="UP001408789">
    <property type="component" value="Unassembled WGS sequence"/>
</dbReference>
<dbReference type="Pfam" id="PF25102">
    <property type="entry name" value="DUF7810"/>
    <property type="match status" value="2"/>
</dbReference>
<dbReference type="EMBL" id="JBCNJP010000002">
    <property type="protein sequence ID" value="KAK9080564.1"/>
    <property type="molecule type" value="Genomic_DNA"/>
</dbReference>
<keyword evidence="2" id="KW-1185">Reference proteome</keyword>
<organism evidence="1 2">
    <name type="scientific">Deinandra increscens subsp. villosa</name>
    <dbReference type="NCBI Taxonomy" id="3103831"/>
    <lineage>
        <taxon>Eukaryota</taxon>
        <taxon>Viridiplantae</taxon>
        <taxon>Streptophyta</taxon>
        <taxon>Embryophyta</taxon>
        <taxon>Tracheophyta</taxon>
        <taxon>Spermatophyta</taxon>
        <taxon>Magnoliopsida</taxon>
        <taxon>eudicotyledons</taxon>
        <taxon>Gunneridae</taxon>
        <taxon>Pentapetalae</taxon>
        <taxon>asterids</taxon>
        <taxon>campanulids</taxon>
        <taxon>Asterales</taxon>
        <taxon>Asteraceae</taxon>
        <taxon>Asteroideae</taxon>
        <taxon>Heliantheae alliance</taxon>
        <taxon>Madieae</taxon>
        <taxon>Madiinae</taxon>
        <taxon>Deinandra</taxon>
    </lineage>
</organism>
<dbReference type="InterPro" id="IPR056712">
    <property type="entry name" value="DUF7810"/>
</dbReference>
<proteinExistence type="predicted"/>
<evidence type="ECO:0000313" key="2">
    <source>
        <dbReference type="Proteomes" id="UP001408789"/>
    </source>
</evidence>
<name>A0AAP0HBH8_9ASTR</name>
<dbReference type="PANTHER" id="PTHR35736">
    <property type="entry name" value="EXPRESSED PROTEIN"/>
    <property type="match status" value="1"/>
</dbReference>